<name>A0A6A1WKL9_9ROSI</name>
<dbReference type="PANTHER" id="PTHR33738:SF8">
    <property type="entry name" value="OS05G0454500 PROTEIN"/>
    <property type="match status" value="1"/>
</dbReference>
<evidence type="ECO:0000313" key="1">
    <source>
        <dbReference type="EMBL" id="KAB1225845.1"/>
    </source>
</evidence>
<gene>
    <name evidence="1" type="ORF">CJ030_MR1G005230</name>
</gene>
<evidence type="ECO:0000313" key="2">
    <source>
        <dbReference type="Proteomes" id="UP000516437"/>
    </source>
</evidence>
<dbReference type="PANTHER" id="PTHR33738">
    <property type="entry name" value="EMB|CAB82975.1"/>
    <property type="match status" value="1"/>
</dbReference>
<organism evidence="1 2">
    <name type="scientific">Morella rubra</name>
    <name type="common">Chinese bayberry</name>
    <dbReference type="NCBI Taxonomy" id="262757"/>
    <lineage>
        <taxon>Eukaryota</taxon>
        <taxon>Viridiplantae</taxon>
        <taxon>Streptophyta</taxon>
        <taxon>Embryophyta</taxon>
        <taxon>Tracheophyta</taxon>
        <taxon>Spermatophyta</taxon>
        <taxon>Magnoliopsida</taxon>
        <taxon>eudicotyledons</taxon>
        <taxon>Gunneridae</taxon>
        <taxon>Pentapetalae</taxon>
        <taxon>rosids</taxon>
        <taxon>fabids</taxon>
        <taxon>Fagales</taxon>
        <taxon>Myricaceae</taxon>
        <taxon>Morella</taxon>
    </lineage>
</organism>
<keyword evidence="2" id="KW-1185">Reference proteome</keyword>
<accession>A0A6A1WKL9</accession>
<dbReference type="Proteomes" id="UP000516437">
    <property type="component" value="Chromosome 1"/>
</dbReference>
<dbReference type="OrthoDB" id="1733797at2759"/>
<dbReference type="AlphaFoldDB" id="A0A6A1WKL9"/>
<dbReference type="EMBL" id="RXIC02000019">
    <property type="protein sequence ID" value="KAB1225845.1"/>
    <property type="molecule type" value="Genomic_DNA"/>
</dbReference>
<protein>
    <submittedName>
        <fullName evidence="1">Uncharacterized protein</fullName>
    </submittedName>
</protein>
<comment type="caution">
    <text evidence="1">The sequence shown here is derived from an EMBL/GenBank/DDBJ whole genome shotgun (WGS) entry which is preliminary data.</text>
</comment>
<reference evidence="1 2" key="1">
    <citation type="journal article" date="2019" name="Plant Biotechnol. J.">
        <title>The red bayberry genome and genetic basis of sex determination.</title>
        <authorList>
            <person name="Jia H.M."/>
            <person name="Jia H.J."/>
            <person name="Cai Q.L."/>
            <person name="Wang Y."/>
            <person name="Zhao H.B."/>
            <person name="Yang W.F."/>
            <person name="Wang G.Y."/>
            <person name="Li Y.H."/>
            <person name="Zhan D.L."/>
            <person name="Shen Y.T."/>
            <person name="Niu Q.F."/>
            <person name="Chang L."/>
            <person name="Qiu J."/>
            <person name="Zhao L."/>
            <person name="Xie H.B."/>
            <person name="Fu W.Y."/>
            <person name="Jin J."/>
            <person name="Li X.W."/>
            <person name="Jiao Y."/>
            <person name="Zhou C.C."/>
            <person name="Tu T."/>
            <person name="Chai C.Y."/>
            <person name="Gao J.L."/>
            <person name="Fan L.J."/>
            <person name="van de Weg E."/>
            <person name="Wang J.Y."/>
            <person name="Gao Z.S."/>
        </authorList>
    </citation>
    <scope>NUCLEOTIDE SEQUENCE [LARGE SCALE GENOMIC DNA]</scope>
    <source>
        <tissue evidence="1">Leaves</tissue>
    </source>
</reference>
<proteinExistence type="predicted"/>
<sequence>MESKKQGCPPSSLTDLFGAKELPPSASTGTFASIFPLPSTVAGKNSLSSGAIGTWQKHSGNQTWDMKQGTQAIGKGGGCYSIPNKDRGSIFQEERMEPCHLSSSLYYGGQDIYSHSPSTQSSGSYTVVSLYHVTIHTHLVA</sequence>